<feature type="signal peptide" evidence="1">
    <location>
        <begin position="1"/>
        <end position="19"/>
    </location>
</feature>
<evidence type="ECO:0000313" key="2">
    <source>
        <dbReference type="EMBL" id="MFC3681334.1"/>
    </source>
</evidence>
<proteinExistence type="predicted"/>
<dbReference type="Proteomes" id="UP001595722">
    <property type="component" value="Unassembled WGS sequence"/>
</dbReference>
<organism evidence="2 3">
    <name type="scientific">Bacterioplanoides pacificum</name>
    <dbReference type="NCBI Taxonomy" id="1171596"/>
    <lineage>
        <taxon>Bacteria</taxon>
        <taxon>Pseudomonadati</taxon>
        <taxon>Pseudomonadota</taxon>
        <taxon>Gammaproteobacteria</taxon>
        <taxon>Oceanospirillales</taxon>
        <taxon>Oceanospirillaceae</taxon>
        <taxon>Bacterioplanoides</taxon>
    </lineage>
</organism>
<accession>A0ABV7VVU5</accession>
<keyword evidence="1" id="KW-0732">Signal</keyword>
<comment type="caution">
    <text evidence="2">The sequence shown here is derived from an EMBL/GenBank/DDBJ whole genome shotgun (WGS) entry which is preliminary data.</text>
</comment>
<dbReference type="RefSeq" id="WP_376867684.1">
    <property type="nucleotide sequence ID" value="NZ_JBHRYB010000014.1"/>
</dbReference>
<protein>
    <recommendedName>
        <fullName evidence="4">Alginate export domain-containing protein</fullName>
    </recommendedName>
</protein>
<evidence type="ECO:0000313" key="3">
    <source>
        <dbReference type="Proteomes" id="UP001595722"/>
    </source>
</evidence>
<reference evidence="3" key="1">
    <citation type="journal article" date="2019" name="Int. J. Syst. Evol. Microbiol.">
        <title>The Global Catalogue of Microorganisms (GCM) 10K type strain sequencing project: providing services to taxonomists for standard genome sequencing and annotation.</title>
        <authorList>
            <consortium name="The Broad Institute Genomics Platform"/>
            <consortium name="The Broad Institute Genome Sequencing Center for Infectious Disease"/>
            <person name="Wu L."/>
            <person name="Ma J."/>
        </authorList>
    </citation>
    <scope>NUCLEOTIDE SEQUENCE [LARGE SCALE GENOMIC DNA]</scope>
    <source>
        <strain evidence="3">KCTC 42424</strain>
    </source>
</reference>
<evidence type="ECO:0000256" key="1">
    <source>
        <dbReference type="SAM" id="SignalP"/>
    </source>
</evidence>
<evidence type="ECO:0008006" key="4">
    <source>
        <dbReference type="Google" id="ProtNLM"/>
    </source>
</evidence>
<gene>
    <name evidence="2" type="ORF">ACFOMG_14615</name>
</gene>
<name>A0ABV7VVU5_9GAMM</name>
<keyword evidence="3" id="KW-1185">Reference proteome</keyword>
<dbReference type="EMBL" id="JBHRYB010000014">
    <property type="protein sequence ID" value="MFC3681334.1"/>
    <property type="molecule type" value="Genomic_DNA"/>
</dbReference>
<sequence length="379" mass="42515">MKKTALTAGLLLTPLFAAAQPLNATAGEFSGDFRLRYETHQSDQQKKDATALTLRSRIGYQSPVFAGVSLLAEAEDVAALIDEYTPQDNRYLTVADPQNREINRAQLHYQQQQLAATFGRQRIILDNARFIGNVGWRQNEQTYDAALVRYNAADFELTYAYLDQVNDIFFGATEVDSHVIHIKNHSADAARLSAYAYWLDFDDSAVYYHSYGTSLSGDTELAGINSHYRAEIAYQSADNGDDREALYYRLEAGITLKHSRLTLGNETLGSDAGDYGFQTPLATKHAFNGWADRFLKTPDRGLSDNYLSLSYRLTAFNALAVYHRYYSDRGHDELGGETNLKLGYNASKQLNLGIKYADFNGVAGQADSQKFWLWTQLSF</sequence>
<feature type="chain" id="PRO_5046241312" description="Alginate export domain-containing protein" evidence="1">
    <location>
        <begin position="20"/>
        <end position="379"/>
    </location>
</feature>